<accession>A0A645BSR4</accession>
<name>A0A645BSR4_9ZZZZ</name>
<proteinExistence type="predicted"/>
<dbReference type="AlphaFoldDB" id="A0A645BSR4"/>
<comment type="caution">
    <text evidence="1">The sequence shown here is derived from an EMBL/GenBank/DDBJ whole genome shotgun (WGS) entry which is preliminary data.</text>
</comment>
<reference evidence="1" key="1">
    <citation type="submission" date="2019-08" db="EMBL/GenBank/DDBJ databases">
        <authorList>
            <person name="Kucharzyk K."/>
            <person name="Murdoch R.W."/>
            <person name="Higgins S."/>
            <person name="Loffler F."/>
        </authorList>
    </citation>
    <scope>NUCLEOTIDE SEQUENCE</scope>
</reference>
<sequence length="61" mass="6431">MSGHSADTMDPYTIEAPSIRSEMENSLENRTSVQAGATFAAAATAMEAKERPAVSSTDIII</sequence>
<organism evidence="1">
    <name type="scientific">bioreactor metagenome</name>
    <dbReference type="NCBI Taxonomy" id="1076179"/>
    <lineage>
        <taxon>unclassified sequences</taxon>
        <taxon>metagenomes</taxon>
        <taxon>ecological metagenomes</taxon>
    </lineage>
</organism>
<evidence type="ECO:0000313" key="1">
    <source>
        <dbReference type="EMBL" id="MPM68416.1"/>
    </source>
</evidence>
<dbReference type="EMBL" id="VSSQ01022246">
    <property type="protein sequence ID" value="MPM68416.1"/>
    <property type="molecule type" value="Genomic_DNA"/>
</dbReference>
<gene>
    <name evidence="1" type="ORF">SDC9_115348</name>
</gene>
<protein>
    <submittedName>
        <fullName evidence="1">Uncharacterized protein</fullName>
    </submittedName>
</protein>